<evidence type="ECO:0000259" key="1">
    <source>
        <dbReference type="SMART" id="SM00471"/>
    </source>
</evidence>
<keyword evidence="3" id="KW-1185">Reference proteome</keyword>
<proteinExistence type="predicted"/>
<dbReference type="SMART" id="SM00471">
    <property type="entry name" value="HDc"/>
    <property type="match status" value="1"/>
</dbReference>
<gene>
    <name evidence="2" type="ORF">FHG85_10825</name>
</gene>
<protein>
    <submittedName>
        <fullName evidence="2">HD domain-containing protein</fullName>
    </submittedName>
</protein>
<evidence type="ECO:0000313" key="2">
    <source>
        <dbReference type="EMBL" id="QKG80737.1"/>
    </source>
</evidence>
<dbReference type="KEGG" id="ttz:FHG85_10825"/>
<dbReference type="CDD" id="cd00077">
    <property type="entry name" value="HDc"/>
    <property type="match status" value="1"/>
</dbReference>
<dbReference type="EMBL" id="CP041345">
    <property type="protein sequence ID" value="QKG80737.1"/>
    <property type="molecule type" value="Genomic_DNA"/>
</dbReference>
<dbReference type="InterPro" id="IPR006674">
    <property type="entry name" value="HD_domain"/>
</dbReference>
<accession>A0A7D3XHS8</accession>
<dbReference type="SUPFAM" id="SSF109604">
    <property type="entry name" value="HD-domain/PDEase-like"/>
    <property type="match status" value="1"/>
</dbReference>
<organism evidence="2 3">
    <name type="scientific">Tenuifilum thalassicum</name>
    <dbReference type="NCBI Taxonomy" id="2590900"/>
    <lineage>
        <taxon>Bacteria</taxon>
        <taxon>Pseudomonadati</taxon>
        <taxon>Bacteroidota</taxon>
        <taxon>Bacteroidia</taxon>
        <taxon>Bacteroidales</taxon>
        <taxon>Tenuifilaceae</taxon>
        <taxon>Tenuifilum</taxon>
    </lineage>
</organism>
<dbReference type="Pfam" id="PF01966">
    <property type="entry name" value="HD"/>
    <property type="match status" value="1"/>
</dbReference>
<name>A0A7D3XHS8_9BACT</name>
<dbReference type="InterPro" id="IPR003607">
    <property type="entry name" value="HD/PDEase_dom"/>
</dbReference>
<dbReference type="PANTHER" id="PTHR33594:SF1">
    <property type="entry name" value="HD_PDEASE DOMAIN-CONTAINING PROTEIN"/>
    <property type="match status" value="1"/>
</dbReference>
<evidence type="ECO:0000313" key="3">
    <source>
        <dbReference type="Proteomes" id="UP000500961"/>
    </source>
</evidence>
<dbReference type="Gene3D" id="1.10.472.50">
    <property type="entry name" value="HD-domain/PDEase-like"/>
    <property type="match status" value="1"/>
</dbReference>
<dbReference type="Proteomes" id="UP000500961">
    <property type="component" value="Chromosome"/>
</dbReference>
<dbReference type="RefSeq" id="WP_173075783.1">
    <property type="nucleotide sequence ID" value="NZ_CP041345.1"/>
</dbReference>
<feature type="domain" description="HD/PDEase" evidence="1">
    <location>
        <begin position="21"/>
        <end position="134"/>
    </location>
</feature>
<dbReference type="Gene3D" id="1.20.58.1910">
    <property type="match status" value="1"/>
</dbReference>
<sequence>MEQVDISKLYLLVEDFFKNDTTGHDWWHVIRVTKLALQIGQKEGANLGMVEPAALVHDCDDWKLSAGEGYPNTIHILSNAGYRQKQIDEIIEIVKQVSFKGAGVDTTPSCIEAMVVQDADRIDAIGAIGIARAFAYGGSKNRPMYLPEVKPQLHQSFNEYKSSKSHTINHFYEKLLLLKDRLNTPTAQRIAKERHDFMVNYLEQFFNEWNFEQ</sequence>
<dbReference type="PANTHER" id="PTHR33594">
    <property type="entry name" value="SUPERFAMILY HYDROLASE, PUTATIVE (AFU_ORTHOLOGUE AFUA_1G03035)-RELATED"/>
    <property type="match status" value="1"/>
</dbReference>
<reference evidence="2 3" key="1">
    <citation type="submission" date="2019-07" db="EMBL/GenBank/DDBJ databases">
        <title>Thalassofilum flectens gen. nov., sp. nov., a novel moderate thermophilic anaerobe from a shallow sea hot spring in Kunashir Island (Russia), representing a new family in the order Bacteroidales, and proposal of Thalassofilacea fam. nov.</title>
        <authorList>
            <person name="Kochetkova T.V."/>
            <person name="Podosokorskaya O.A."/>
            <person name="Novikov A."/>
            <person name="Elcheninov A.G."/>
            <person name="Toshchakov S.V."/>
            <person name="Kublanov I.V."/>
        </authorList>
    </citation>
    <scope>NUCLEOTIDE SEQUENCE [LARGE SCALE GENOMIC DNA]</scope>
    <source>
        <strain evidence="2 3">38-H</strain>
    </source>
</reference>
<dbReference type="AlphaFoldDB" id="A0A7D3XHS8"/>